<sequence length="37" mass="3697">MVALAALAGLLMLGLALACGAQCVAISDADRQCGGYW</sequence>
<reference evidence="2 3" key="1">
    <citation type="submission" date="2020-08" db="EMBL/GenBank/DDBJ databases">
        <title>Genomic Encyclopedia of Type Strains, Phase IV (KMG-IV): sequencing the most valuable type-strain genomes for metagenomic binning, comparative biology and taxonomic classification.</title>
        <authorList>
            <person name="Goeker M."/>
        </authorList>
    </citation>
    <scope>NUCLEOTIDE SEQUENCE [LARGE SCALE GENOMIC DNA]</scope>
    <source>
        <strain evidence="2 3">DSM 24105</strain>
    </source>
</reference>
<keyword evidence="1" id="KW-0732">Signal</keyword>
<evidence type="ECO:0000313" key="2">
    <source>
        <dbReference type="EMBL" id="MBB3902359.1"/>
    </source>
</evidence>
<protein>
    <submittedName>
        <fullName evidence="2">Uncharacterized protein</fullName>
    </submittedName>
</protein>
<gene>
    <name evidence="2" type="ORF">GGR33_001854</name>
</gene>
<accession>A0A7W6F6H1</accession>
<dbReference type="EMBL" id="JACIDN010000003">
    <property type="protein sequence ID" value="MBB3902359.1"/>
    <property type="molecule type" value="Genomic_DNA"/>
</dbReference>
<evidence type="ECO:0000256" key="1">
    <source>
        <dbReference type="SAM" id="SignalP"/>
    </source>
</evidence>
<organism evidence="2 3">
    <name type="scientific">Methylobacterium brachythecii</name>
    <dbReference type="NCBI Taxonomy" id="1176177"/>
    <lineage>
        <taxon>Bacteria</taxon>
        <taxon>Pseudomonadati</taxon>
        <taxon>Pseudomonadota</taxon>
        <taxon>Alphaproteobacteria</taxon>
        <taxon>Hyphomicrobiales</taxon>
        <taxon>Methylobacteriaceae</taxon>
        <taxon>Methylobacterium</taxon>
    </lineage>
</organism>
<proteinExistence type="predicted"/>
<comment type="caution">
    <text evidence="2">The sequence shown here is derived from an EMBL/GenBank/DDBJ whole genome shotgun (WGS) entry which is preliminary data.</text>
</comment>
<dbReference type="Proteomes" id="UP000517759">
    <property type="component" value="Unassembled WGS sequence"/>
</dbReference>
<dbReference type="AlphaFoldDB" id="A0A7W6F6H1"/>
<feature type="signal peptide" evidence="1">
    <location>
        <begin position="1"/>
        <end position="18"/>
    </location>
</feature>
<name>A0A7W6F6H1_9HYPH</name>
<evidence type="ECO:0000313" key="3">
    <source>
        <dbReference type="Proteomes" id="UP000517759"/>
    </source>
</evidence>
<feature type="chain" id="PRO_5030568645" evidence="1">
    <location>
        <begin position="19"/>
        <end position="37"/>
    </location>
</feature>